<sequence length="67" mass="7484">MRGQQIYQDECIGPFGNGNENENGKALHDLLLDHDMGAVNTHRKDMDVSPFFVISVRSLSSTKSSFK</sequence>
<evidence type="ECO:0008006" key="3">
    <source>
        <dbReference type="Google" id="ProtNLM"/>
    </source>
</evidence>
<feature type="non-terminal residue" evidence="1">
    <location>
        <position position="67"/>
    </location>
</feature>
<reference evidence="1" key="1">
    <citation type="submission" date="2023-10" db="EMBL/GenBank/DDBJ databases">
        <authorList>
            <person name="Chen Y."/>
            <person name="Shah S."/>
            <person name="Dougan E. K."/>
            <person name="Thang M."/>
            <person name="Chan C."/>
        </authorList>
    </citation>
    <scope>NUCLEOTIDE SEQUENCE [LARGE SCALE GENOMIC DNA]</scope>
</reference>
<keyword evidence="2" id="KW-1185">Reference proteome</keyword>
<comment type="caution">
    <text evidence="1">The sequence shown here is derived from an EMBL/GenBank/DDBJ whole genome shotgun (WGS) entry which is preliminary data.</text>
</comment>
<dbReference type="EMBL" id="CAUYUJ010015173">
    <property type="protein sequence ID" value="CAK0850765.1"/>
    <property type="molecule type" value="Genomic_DNA"/>
</dbReference>
<name>A0ABN9TXH7_9DINO</name>
<proteinExistence type="predicted"/>
<evidence type="ECO:0000313" key="2">
    <source>
        <dbReference type="Proteomes" id="UP001189429"/>
    </source>
</evidence>
<gene>
    <name evidence="1" type="ORF">PCOR1329_LOCUS43071</name>
</gene>
<accession>A0ABN9TXH7</accession>
<protein>
    <recommendedName>
        <fullName evidence="3">Subtilisin</fullName>
    </recommendedName>
</protein>
<dbReference type="Proteomes" id="UP001189429">
    <property type="component" value="Unassembled WGS sequence"/>
</dbReference>
<organism evidence="1 2">
    <name type="scientific">Prorocentrum cordatum</name>
    <dbReference type="NCBI Taxonomy" id="2364126"/>
    <lineage>
        <taxon>Eukaryota</taxon>
        <taxon>Sar</taxon>
        <taxon>Alveolata</taxon>
        <taxon>Dinophyceae</taxon>
        <taxon>Prorocentrales</taxon>
        <taxon>Prorocentraceae</taxon>
        <taxon>Prorocentrum</taxon>
    </lineage>
</organism>
<evidence type="ECO:0000313" key="1">
    <source>
        <dbReference type="EMBL" id="CAK0850765.1"/>
    </source>
</evidence>